<dbReference type="Gene3D" id="3.40.1090.10">
    <property type="entry name" value="Cytosolic phospholipase A2 catalytic domain"/>
    <property type="match status" value="1"/>
</dbReference>
<feature type="active site" description="Nucleophile" evidence="4">
    <location>
        <position position="46"/>
    </location>
</feature>
<dbReference type="AlphaFoldDB" id="A0A1I7EXL4"/>
<keyword evidence="7" id="KW-1185">Reference proteome</keyword>
<dbReference type="Proteomes" id="UP000199138">
    <property type="component" value="Unassembled WGS sequence"/>
</dbReference>
<dbReference type="RefSeq" id="WP_093022251.1">
    <property type="nucleotide sequence ID" value="NZ_FPBK01000001.1"/>
</dbReference>
<dbReference type="InterPro" id="IPR050301">
    <property type="entry name" value="NTE"/>
</dbReference>
<dbReference type="GO" id="GO:0016787">
    <property type="term" value="F:hydrolase activity"/>
    <property type="evidence" value="ECO:0007669"/>
    <property type="project" value="UniProtKB-UniRule"/>
</dbReference>
<evidence type="ECO:0000313" key="6">
    <source>
        <dbReference type="EMBL" id="SFU28673.1"/>
    </source>
</evidence>
<keyword evidence="3 4" id="KW-0443">Lipid metabolism</keyword>
<dbReference type="SUPFAM" id="SSF52151">
    <property type="entry name" value="FabD/lysophospholipase-like"/>
    <property type="match status" value="1"/>
</dbReference>
<organism evidence="6 7">
    <name type="scientific">Pustulibacterium marinum</name>
    <dbReference type="NCBI Taxonomy" id="1224947"/>
    <lineage>
        <taxon>Bacteria</taxon>
        <taxon>Pseudomonadati</taxon>
        <taxon>Bacteroidota</taxon>
        <taxon>Flavobacteriia</taxon>
        <taxon>Flavobacteriales</taxon>
        <taxon>Flavobacteriaceae</taxon>
        <taxon>Pustulibacterium</taxon>
    </lineage>
</organism>
<feature type="short sequence motif" description="DGA/G" evidence="4">
    <location>
        <begin position="158"/>
        <end position="160"/>
    </location>
</feature>
<reference evidence="6 7" key="1">
    <citation type="submission" date="2016-10" db="EMBL/GenBank/DDBJ databases">
        <authorList>
            <person name="de Groot N.N."/>
        </authorList>
    </citation>
    <scope>NUCLEOTIDE SEQUENCE [LARGE SCALE GENOMIC DNA]</scope>
    <source>
        <strain evidence="6 7">CGMCC 1.12333</strain>
    </source>
</reference>
<evidence type="ECO:0000256" key="3">
    <source>
        <dbReference type="ARBA" id="ARBA00023098"/>
    </source>
</evidence>
<dbReference type="PANTHER" id="PTHR14226">
    <property type="entry name" value="NEUROPATHY TARGET ESTERASE/SWISS CHEESE D.MELANOGASTER"/>
    <property type="match status" value="1"/>
</dbReference>
<feature type="domain" description="PNPLA" evidence="5">
    <location>
        <begin position="13"/>
        <end position="171"/>
    </location>
</feature>
<comment type="caution">
    <text evidence="4">Lacks conserved residue(s) required for the propagation of feature annotation.</text>
</comment>
<dbReference type="InterPro" id="IPR002641">
    <property type="entry name" value="PNPLA_dom"/>
</dbReference>
<gene>
    <name evidence="6" type="ORF">SAMN05216480_101392</name>
</gene>
<sequence length="269" mass="29514">MKLTSTNTAKLGLVLSGGGVRALAHAGFIKALLEVGIYPDQLSGTSGGALVATLYASGYHPDEMLAFFKETPLFSFSLVALKKPGLIDSEKYDQLFRKFFTKDTFEALHIPTTIAATNITSGTLEYFNSGELIKPLVASSAVPPYFSPVEMNGELYSDGGVMNNFPVEPLQDSCDIILGSFVNPVTPIEKADISTTFRLLQRVYHISMDANYYEKFKKCDYVFLAPNIQKIGMLDVKMLDLAFSTGYQHALQEMNTIVSLLEGRMSNLS</sequence>
<evidence type="ECO:0000259" key="5">
    <source>
        <dbReference type="PROSITE" id="PS51635"/>
    </source>
</evidence>
<keyword evidence="1 4" id="KW-0378">Hydrolase</keyword>
<dbReference type="GO" id="GO:0016042">
    <property type="term" value="P:lipid catabolic process"/>
    <property type="evidence" value="ECO:0007669"/>
    <property type="project" value="UniProtKB-UniRule"/>
</dbReference>
<proteinExistence type="predicted"/>
<dbReference type="EMBL" id="FPBK01000001">
    <property type="protein sequence ID" value="SFU28673.1"/>
    <property type="molecule type" value="Genomic_DNA"/>
</dbReference>
<evidence type="ECO:0000256" key="1">
    <source>
        <dbReference type="ARBA" id="ARBA00022801"/>
    </source>
</evidence>
<evidence type="ECO:0000256" key="2">
    <source>
        <dbReference type="ARBA" id="ARBA00022963"/>
    </source>
</evidence>
<dbReference type="STRING" id="1224947.SAMN05216480_101392"/>
<evidence type="ECO:0000313" key="7">
    <source>
        <dbReference type="Proteomes" id="UP000199138"/>
    </source>
</evidence>
<dbReference type="OrthoDB" id="9770965at2"/>
<dbReference type="PANTHER" id="PTHR14226:SF78">
    <property type="entry name" value="SLR0060 PROTEIN"/>
    <property type="match status" value="1"/>
</dbReference>
<keyword evidence="2 4" id="KW-0442">Lipid degradation</keyword>
<name>A0A1I7EXL4_9FLAO</name>
<feature type="short sequence motif" description="GXSXG" evidence="4">
    <location>
        <begin position="44"/>
        <end position="48"/>
    </location>
</feature>
<dbReference type="PROSITE" id="PS51635">
    <property type="entry name" value="PNPLA"/>
    <property type="match status" value="1"/>
</dbReference>
<feature type="active site" description="Proton acceptor" evidence="4">
    <location>
        <position position="158"/>
    </location>
</feature>
<dbReference type="CDD" id="cd07205">
    <property type="entry name" value="Pat_PNPLA6_PNPLA7_NTE1_like"/>
    <property type="match status" value="1"/>
</dbReference>
<accession>A0A1I7EXL4</accession>
<protein>
    <submittedName>
        <fullName evidence="6">NTE family protein</fullName>
    </submittedName>
</protein>
<dbReference type="InterPro" id="IPR016035">
    <property type="entry name" value="Acyl_Trfase/lysoPLipase"/>
</dbReference>
<evidence type="ECO:0000256" key="4">
    <source>
        <dbReference type="PROSITE-ProRule" id="PRU01161"/>
    </source>
</evidence>
<dbReference type="Pfam" id="PF01734">
    <property type="entry name" value="Patatin"/>
    <property type="match status" value="1"/>
</dbReference>